<accession>X1GH53</accession>
<reference evidence="1" key="1">
    <citation type="journal article" date="2014" name="Front. Microbiol.">
        <title>High frequency of phylogenetically diverse reductive dehalogenase-homologous genes in deep subseafloor sedimentary metagenomes.</title>
        <authorList>
            <person name="Kawai M."/>
            <person name="Futagami T."/>
            <person name="Toyoda A."/>
            <person name="Takaki Y."/>
            <person name="Nishi S."/>
            <person name="Hori S."/>
            <person name="Arai W."/>
            <person name="Tsubouchi T."/>
            <person name="Morono Y."/>
            <person name="Uchiyama I."/>
            <person name="Ito T."/>
            <person name="Fujiyama A."/>
            <person name="Inagaki F."/>
            <person name="Takami H."/>
        </authorList>
    </citation>
    <scope>NUCLEOTIDE SEQUENCE</scope>
    <source>
        <strain evidence="1">Expedition CK06-06</strain>
    </source>
</reference>
<dbReference type="Gene3D" id="2.130.10.10">
    <property type="entry name" value="YVTN repeat-like/Quinoprotein amine dehydrogenase"/>
    <property type="match status" value="1"/>
</dbReference>
<dbReference type="EMBL" id="BARU01018503">
    <property type="protein sequence ID" value="GAH57251.1"/>
    <property type="molecule type" value="Genomic_DNA"/>
</dbReference>
<gene>
    <name evidence="1" type="ORF">S03H2_30581</name>
</gene>
<organism evidence="1">
    <name type="scientific">marine sediment metagenome</name>
    <dbReference type="NCBI Taxonomy" id="412755"/>
    <lineage>
        <taxon>unclassified sequences</taxon>
        <taxon>metagenomes</taxon>
        <taxon>ecological metagenomes</taxon>
    </lineage>
</organism>
<name>X1GH53_9ZZZZ</name>
<dbReference type="AlphaFoldDB" id="X1GH53"/>
<proteinExistence type="predicted"/>
<dbReference type="InterPro" id="IPR015943">
    <property type="entry name" value="WD40/YVTN_repeat-like_dom_sf"/>
</dbReference>
<feature type="non-terminal residue" evidence="1">
    <location>
        <position position="293"/>
    </location>
</feature>
<dbReference type="SUPFAM" id="SSF63829">
    <property type="entry name" value="Calcium-dependent phosphotriesterase"/>
    <property type="match status" value="1"/>
</dbReference>
<feature type="non-terminal residue" evidence="1">
    <location>
        <position position="1"/>
    </location>
</feature>
<sequence>SFASPGPGPTGLAFASDKNRLWNADSDAGYIYEIGTTTGAVIGSFASPGASPFGLAFASDKNRLWNADDIAAYIYEIGTVSSYSHIQDNAITNAKLASDAVNGAKIANDAIGSEHIEDNAISYSAQIKDGIIANDDLAGNITSNKIPALLGTAMPKTGGTFVGSVEFSGDGKPPRLAVLTPGGAIVPATLGAVGTAVHGNFSYYEQRFTPGTSNYAYWEFQIPEYYDAGTLDFDIFWKGYPATGTAVWKIATLGRTTNETWDSATSALGSKCTNTQGSAKVTKSTITGKPDFV</sequence>
<comment type="caution">
    <text evidence="1">The sequence shown here is derived from an EMBL/GenBank/DDBJ whole genome shotgun (WGS) entry which is preliminary data.</text>
</comment>
<protein>
    <submittedName>
        <fullName evidence="1">Uncharacterized protein</fullName>
    </submittedName>
</protein>
<evidence type="ECO:0000313" key="1">
    <source>
        <dbReference type="EMBL" id="GAH57251.1"/>
    </source>
</evidence>